<evidence type="ECO:0000256" key="9">
    <source>
        <dbReference type="ARBA" id="ARBA00022989"/>
    </source>
</evidence>
<evidence type="ECO:0000256" key="8">
    <source>
        <dbReference type="ARBA" id="ARBA00022777"/>
    </source>
</evidence>
<dbReference type="GO" id="GO:0015771">
    <property type="term" value="P:trehalose transport"/>
    <property type="evidence" value="ECO:0007669"/>
    <property type="project" value="TreeGrafter"/>
</dbReference>
<reference evidence="13 14" key="2">
    <citation type="submission" date="2014-09" db="EMBL/GenBank/DDBJ databases">
        <authorList>
            <consortium name="NBRP consortium"/>
            <person name="Sawabe T."/>
            <person name="Meirelles P."/>
            <person name="Nakanishi M."/>
            <person name="Sayaka M."/>
            <person name="Hattori M."/>
            <person name="Ohkuma M."/>
        </authorList>
    </citation>
    <scope>NUCLEOTIDE SEQUENCE [LARGE SCALE GENOMIC DNA]</scope>
    <source>
        <strain evidence="14">JCM19235</strain>
    </source>
</reference>
<dbReference type="Gene3D" id="3.30.1360.60">
    <property type="entry name" value="Glucose permease domain IIB"/>
    <property type="match status" value="1"/>
</dbReference>
<evidence type="ECO:0000256" key="7">
    <source>
        <dbReference type="ARBA" id="ARBA00022692"/>
    </source>
</evidence>
<accession>A0A090RN89</accession>
<sequence length="78" mass="8388">MARNAKVVASQVMDLLGGEGNIEQLTHCATRLRVVTKDDSKVNAEQLGETEGVHGYFFKNGQHQVILGTGFVAKSSLS</sequence>
<evidence type="ECO:0000256" key="11">
    <source>
        <dbReference type="PROSITE-ProRule" id="PRU00421"/>
    </source>
</evidence>
<dbReference type="FunFam" id="3.30.1360.60:FF:000001">
    <property type="entry name" value="PTS system glucose-specific IIBC component PtsG"/>
    <property type="match status" value="1"/>
</dbReference>
<keyword evidence="10" id="KW-0472">Membrane</keyword>
<evidence type="ECO:0000256" key="1">
    <source>
        <dbReference type="ARBA" id="ARBA00004651"/>
    </source>
</evidence>
<dbReference type="InterPro" id="IPR050558">
    <property type="entry name" value="PTS_Sugar-Specific_Components"/>
</dbReference>
<dbReference type="Proteomes" id="UP000029228">
    <property type="component" value="Unassembled WGS sequence"/>
</dbReference>
<dbReference type="InterPro" id="IPR001996">
    <property type="entry name" value="PTS_IIB_1"/>
</dbReference>
<dbReference type="CDD" id="cd00212">
    <property type="entry name" value="PTS_IIB_glc"/>
    <property type="match status" value="1"/>
</dbReference>
<dbReference type="GO" id="GO:0090589">
    <property type="term" value="F:protein-phosphocysteine-trehalose phosphotransferase system transporter activity"/>
    <property type="evidence" value="ECO:0007669"/>
    <property type="project" value="TreeGrafter"/>
</dbReference>
<dbReference type="SUPFAM" id="SSF55604">
    <property type="entry name" value="Glucose permease domain IIB"/>
    <property type="match status" value="1"/>
</dbReference>
<evidence type="ECO:0000313" key="13">
    <source>
        <dbReference type="EMBL" id="GAL16731.1"/>
    </source>
</evidence>
<keyword evidence="3" id="KW-1003">Cell membrane</keyword>
<keyword evidence="14" id="KW-1185">Reference proteome</keyword>
<dbReference type="PANTHER" id="PTHR30175:SF7">
    <property type="entry name" value="NEGATIVE REGULATOR OF SACY ACTIVITY"/>
    <property type="match status" value="1"/>
</dbReference>
<dbReference type="GO" id="GO:0005886">
    <property type="term" value="C:plasma membrane"/>
    <property type="evidence" value="ECO:0007669"/>
    <property type="project" value="UniProtKB-SubCell"/>
</dbReference>
<evidence type="ECO:0000256" key="4">
    <source>
        <dbReference type="ARBA" id="ARBA00022597"/>
    </source>
</evidence>
<evidence type="ECO:0000256" key="5">
    <source>
        <dbReference type="ARBA" id="ARBA00022679"/>
    </source>
</evidence>
<keyword evidence="5 13" id="KW-0808">Transferase</keyword>
<comment type="subcellular location">
    <subcellularLocation>
        <location evidence="1">Cell membrane</location>
        <topology evidence="1">Multi-pass membrane protein</topology>
    </subcellularLocation>
</comment>
<feature type="domain" description="PTS EIIB type-1" evidence="12">
    <location>
        <begin position="6"/>
        <end position="78"/>
    </location>
</feature>
<dbReference type="Pfam" id="PF00367">
    <property type="entry name" value="PTS_EIIB"/>
    <property type="match status" value="1"/>
</dbReference>
<feature type="active site" description="Phosphocysteine intermediate; for EIIB activity" evidence="11">
    <location>
        <position position="28"/>
    </location>
</feature>
<proteinExistence type="predicted"/>
<evidence type="ECO:0000256" key="6">
    <source>
        <dbReference type="ARBA" id="ARBA00022683"/>
    </source>
</evidence>
<organism evidence="13 14">
    <name type="scientific">Vibrio maritimus</name>
    <dbReference type="NCBI Taxonomy" id="990268"/>
    <lineage>
        <taxon>Bacteria</taxon>
        <taxon>Pseudomonadati</taxon>
        <taxon>Pseudomonadota</taxon>
        <taxon>Gammaproteobacteria</taxon>
        <taxon>Vibrionales</taxon>
        <taxon>Vibrionaceae</taxon>
        <taxon>Vibrio</taxon>
    </lineage>
</organism>
<reference evidence="13 14" key="1">
    <citation type="submission" date="2014-09" db="EMBL/GenBank/DDBJ databases">
        <title>Vibrio maritimus JCM 19235. (C45) whole genome shotgun sequence.</title>
        <authorList>
            <person name="Sawabe T."/>
            <person name="Meirelles P."/>
            <person name="Nakanishi M."/>
            <person name="Sayaka M."/>
            <person name="Hattori M."/>
            <person name="Ohkuma M."/>
        </authorList>
    </citation>
    <scope>NUCLEOTIDE SEQUENCE [LARGE SCALE GENOMIC DNA]</scope>
    <source>
        <strain evidence="14">JCM19235</strain>
    </source>
</reference>
<dbReference type="InterPro" id="IPR018113">
    <property type="entry name" value="PTrfase_EIIB_Cys"/>
</dbReference>
<dbReference type="PROSITE" id="PS51098">
    <property type="entry name" value="PTS_EIIB_TYPE_1"/>
    <property type="match status" value="1"/>
</dbReference>
<evidence type="ECO:0000259" key="12">
    <source>
        <dbReference type="PROSITE" id="PS51098"/>
    </source>
</evidence>
<evidence type="ECO:0000256" key="10">
    <source>
        <dbReference type="ARBA" id="ARBA00023136"/>
    </source>
</evidence>
<dbReference type="STRING" id="990268.JCM19235_5280"/>
<keyword evidence="7" id="KW-0812">Transmembrane</keyword>
<dbReference type="InterPro" id="IPR036878">
    <property type="entry name" value="Glu_permease_IIB"/>
</dbReference>
<dbReference type="EC" id="2.7.1.69" evidence="13"/>
<keyword evidence="9" id="KW-1133">Transmembrane helix</keyword>
<dbReference type="GO" id="GO:0008982">
    <property type="term" value="F:protein-N(PI)-phosphohistidine-sugar phosphotransferase activity"/>
    <property type="evidence" value="ECO:0007669"/>
    <property type="project" value="InterPro"/>
</dbReference>
<keyword evidence="6" id="KW-0598">Phosphotransferase system</keyword>
<comment type="caution">
    <text evidence="13">The sequence shown here is derived from an EMBL/GenBank/DDBJ whole genome shotgun (WGS) entry which is preliminary data.</text>
</comment>
<dbReference type="AlphaFoldDB" id="A0A090RN89"/>
<dbReference type="GO" id="GO:0016301">
    <property type="term" value="F:kinase activity"/>
    <property type="evidence" value="ECO:0007669"/>
    <property type="project" value="UniProtKB-KW"/>
</dbReference>
<name>A0A090RN89_9VIBR</name>
<evidence type="ECO:0000256" key="2">
    <source>
        <dbReference type="ARBA" id="ARBA00022448"/>
    </source>
</evidence>
<gene>
    <name evidence="13" type="ORF">JCM19235_5280</name>
</gene>
<evidence type="ECO:0000313" key="14">
    <source>
        <dbReference type="Proteomes" id="UP000029228"/>
    </source>
</evidence>
<dbReference type="GO" id="GO:0009401">
    <property type="term" value="P:phosphoenolpyruvate-dependent sugar phosphotransferase system"/>
    <property type="evidence" value="ECO:0007669"/>
    <property type="project" value="UniProtKB-KW"/>
</dbReference>
<dbReference type="PANTHER" id="PTHR30175">
    <property type="entry name" value="PHOSPHOTRANSFERASE SYSTEM TRANSPORT PROTEIN"/>
    <property type="match status" value="1"/>
</dbReference>
<evidence type="ECO:0000256" key="3">
    <source>
        <dbReference type="ARBA" id="ARBA00022475"/>
    </source>
</evidence>
<keyword evidence="2" id="KW-0813">Transport</keyword>
<dbReference type="EMBL" id="BBMR01000001">
    <property type="protein sequence ID" value="GAL16731.1"/>
    <property type="molecule type" value="Genomic_DNA"/>
</dbReference>
<protein>
    <submittedName>
        <fullName evidence="13">PTS systemsucrose-specific IIB / IIC component</fullName>
        <ecNumber evidence="13">2.7.1.69</ecNumber>
    </submittedName>
</protein>
<keyword evidence="8" id="KW-0418">Kinase</keyword>
<keyword evidence="4" id="KW-0762">Sugar transport</keyword>